<dbReference type="InterPro" id="IPR001128">
    <property type="entry name" value="Cyt_P450"/>
</dbReference>
<organism evidence="12 13">
    <name type="scientific">Coniophora puteana (strain RWD-64-598)</name>
    <name type="common">Brown rot fungus</name>
    <dbReference type="NCBI Taxonomy" id="741705"/>
    <lineage>
        <taxon>Eukaryota</taxon>
        <taxon>Fungi</taxon>
        <taxon>Dikarya</taxon>
        <taxon>Basidiomycota</taxon>
        <taxon>Agaricomycotina</taxon>
        <taxon>Agaricomycetes</taxon>
        <taxon>Agaricomycetidae</taxon>
        <taxon>Boletales</taxon>
        <taxon>Coniophorineae</taxon>
        <taxon>Coniophoraceae</taxon>
        <taxon>Coniophora</taxon>
    </lineage>
</organism>
<dbReference type="OMA" id="HMARIFT"/>
<dbReference type="Pfam" id="PF00067">
    <property type="entry name" value="p450"/>
    <property type="match status" value="1"/>
</dbReference>
<evidence type="ECO:0000256" key="5">
    <source>
        <dbReference type="ARBA" id="ARBA00022692"/>
    </source>
</evidence>
<sequence>PPGPAGIPLLGNVHQLNLSQPWLTFTEWRDLYGDITYCRLANQDIILLNSEETAADLLDKRSLNYSDRTNMSSLLETYSLGTLTPFLPYGDVWRSHRRIFNQGMRGDVVEAYHPAQAQCALDLVD</sequence>
<dbReference type="Gene3D" id="1.10.630.10">
    <property type="entry name" value="Cytochrome P450"/>
    <property type="match status" value="1"/>
</dbReference>
<dbReference type="SUPFAM" id="SSF48264">
    <property type="entry name" value="Cytochrome P450"/>
    <property type="match status" value="1"/>
</dbReference>
<protein>
    <submittedName>
        <fullName evidence="12">Cytochrome P450</fullName>
    </submittedName>
</protein>
<evidence type="ECO:0000256" key="4">
    <source>
        <dbReference type="ARBA" id="ARBA00022617"/>
    </source>
</evidence>
<accession>A0A5M3N049</accession>
<evidence type="ECO:0000256" key="10">
    <source>
        <dbReference type="ARBA" id="ARBA00023033"/>
    </source>
</evidence>
<keyword evidence="13" id="KW-1185">Reference proteome</keyword>
<evidence type="ECO:0000256" key="8">
    <source>
        <dbReference type="ARBA" id="ARBA00023002"/>
    </source>
</evidence>
<keyword evidence="8" id="KW-0560">Oxidoreductase</keyword>
<keyword evidence="4" id="KW-0349">Heme</keyword>
<dbReference type="KEGG" id="cput:CONPUDRAFT_42439"/>
<evidence type="ECO:0000256" key="11">
    <source>
        <dbReference type="ARBA" id="ARBA00023136"/>
    </source>
</evidence>
<evidence type="ECO:0000256" key="1">
    <source>
        <dbReference type="ARBA" id="ARBA00001971"/>
    </source>
</evidence>
<dbReference type="PANTHER" id="PTHR46300">
    <property type="entry name" value="P450, PUTATIVE (EUROFUNG)-RELATED-RELATED"/>
    <property type="match status" value="1"/>
</dbReference>
<feature type="non-terminal residue" evidence="12">
    <location>
        <position position="125"/>
    </location>
</feature>
<keyword evidence="10" id="KW-0503">Monooxygenase</keyword>
<keyword evidence="11" id="KW-0472">Membrane</keyword>
<dbReference type="GO" id="GO:0020037">
    <property type="term" value="F:heme binding"/>
    <property type="evidence" value="ECO:0007669"/>
    <property type="project" value="InterPro"/>
</dbReference>
<feature type="non-terminal residue" evidence="12">
    <location>
        <position position="1"/>
    </location>
</feature>
<comment type="caution">
    <text evidence="12">The sequence shown here is derived from an EMBL/GenBank/DDBJ whole genome shotgun (WGS) entry which is preliminary data.</text>
</comment>
<evidence type="ECO:0000256" key="2">
    <source>
        <dbReference type="ARBA" id="ARBA00004167"/>
    </source>
</evidence>
<comment type="cofactor">
    <cofactor evidence="1">
        <name>heme</name>
        <dbReference type="ChEBI" id="CHEBI:30413"/>
    </cofactor>
</comment>
<proteinExistence type="inferred from homology"/>
<keyword evidence="7" id="KW-1133">Transmembrane helix</keyword>
<evidence type="ECO:0000313" key="12">
    <source>
        <dbReference type="EMBL" id="EIW84793.1"/>
    </source>
</evidence>
<dbReference type="InterPro" id="IPR050364">
    <property type="entry name" value="Cytochrome_P450_fung"/>
</dbReference>
<dbReference type="Proteomes" id="UP000053558">
    <property type="component" value="Unassembled WGS sequence"/>
</dbReference>
<keyword evidence="6" id="KW-0479">Metal-binding</keyword>
<comment type="similarity">
    <text evidence="3">Belongs to the cytochrome P450 family.</text>
</comment>
<evidence type="ECO:0000313" key="13">
    <source>
        <dbReference type="Proteomes" id="UP000053558"/>
    </source>
</evidence>
<dbReference type="OrthoDB" id="2692099at2759"/>
<name>A0A5M3N049_CONPW</name>
<dbReference type="InterPro" id="IPR036396">
    <property type="entry name" value="Cyt_P450_sf"/>
</dbReference>
<evidence type="ECO:0000256" key="9">
    <source>
        <dbReference type="ARBA" id="ARBA00023004"/>
    </source>
</evidence>
<keyword evidence="5" id="KW-0812">Transmembrane</keyword>
<dbReference type="PANTHER" id="PTHR46300:SF2">
    <property type="entry name" value="CYTOCHROME P450 MONOOXYGENASE ALNH-RELATED"/>
    <property type="match status" value="1"/>
</dbReference>
<comment type="subcellular location">
    <subcellularLocation>
        <location evidence="2">Membrane</location>
        <topology evidence="2">Single-pass membrane protein</topology>
    </subcellularLocation>
</comment>
<reference evidence="13" key="1">
    <citation type="journal article" date="2012" name="Science">
        <title>The Paleozoic origin of enzymatic lignin decomposition reconstructed from 31 fungal genomes.</title>
        <authorList>
            <person name="Floudas D."/>
            <person name="Binder M."/>
            <person name="Riley R."/>
            <person name="Barry K."/>
            <person name="Blanchette R.A."/>
            <person name="Henrissat B."/>
            <person name="Martinez A.T."/>
            <person name="Otillar R."/>
            <person name="Spatafora J.W."/>
            <person name="Yadav J.S."/>
            <person name="Aerts A."/>
            <person name="Benoit I."/>
            <person name="Boyd A."/>
            <person name="Carlson A."/>
            <person name="Copeland A."/>
            <person name="Coutinho P.M."/>
            <person name="de Vries R.P."/>
            <person name="Ferreira P."/>
            <person name="Findley K."/>
            <person name="Foster B."/>
            <person name="Gaskell J."/>
            <person name="Glotzer D."/>
            <person name="Gorecki P."/>
            <person name="Heitman J."/>
            <person name="Hesse C."/>
            <person name="Hori C."/>
            <person name="Igarashi K."/>
            <person name="Jurgens J.A."/>
            <person name="Kallen N."/>
            <person name="Kersten P."/>
            <person name="Kohler A."/>
            <person name="Kuees U."/>
            <person name="Kumar T.K.A."/>
            <person name="Kuo A."/>
            <person name="LaButti K."/>
            <person name="Larrondo L.F."/>
            <person name="Lindquist E."/>
            <person name="Ling A."/>
            <person name="Lombard V."/>
            <person name="Lucas S."/>
            <person name="Lundell T."/>
            <person name="Martin R."/>
            <person name="McLaughlin D.J."/>
            <person name="Morgenstern I."/>
            <person name="Morin E."/>
            <person name="Murat C."/>
            <person name="Nagy L.G."/>
            <person name="Nolan M."/>
            <person name="Ohm R.A."/>
            <person name="Patyshakuliyeva A."/>
            <person name="Rokas A."/>
            <person name="Ruiz-Duenas F.J."/>
            <person name="Sabat G."/>
            <person name="Salamov A."/>
            <person name="Samejima M."/>
            <person name="Schmutz J."/>
            <person name="Slot J.C."/>
            <person name="St John F."/>
            <person name="Stenlid J."/>
            <person name="Sun H."/>
            <person name="Sun S."/>
            <person name="Syed K."/>
            <person name="Tsang A."/>
            <person name="Wiebenga A."/>
            <person name="Young D."/>
            <person name="Pisabarro A."/>
            <person name="Eastwood D.C."/>
            <person name="Martin F."/>
            <person name="Cullen D."/>
            <person name="Grigoriev I.V."/>
            <person name="Hibbett D.S."/>
        </authorList>
    </citation>
    <scope>NUCLEOTIDE SEQUENCE [LARGE SCALE GENOMIC DNA]</scope>
    <source>
        <strain evidence="13">RWD-64-598 SS2</strain>
    </source>
</reference>
<keyword evidence="9" id="KW-0408">Iron</keyword>
<dbReference type="GO" id="GO:0016020">
    <property type="term" value="C:membrane"/>
    <property type="evidence" value="ECO:0007669"/>
    <property type="project" value="UniProtKB-SubCell"/>
</dbReference>
<dbReference type="GeneID" id="19206920"/>
<dbReference type="GO" id="GO:0016705">
    <property type="term" value="F:oxidoreductase activity, acting on paired donors, with incorporation or reduction of molecular oxygen"/>
    <property type="evidence" value="ECO:0007669"/>
    <property type="project" value="InterPro"/>
</dbReference>
<evidence type="ECO:0000256" key="7">
    <source>
        <dbReference type="ARBA" id="ARBA00022989"/>
    </source>
</evidence>
<dbReference type="GO" id="GO:0004497">
    <property type="term" value="F:monooxygenase activity"/>
    <property type="evidence" value="ECO:0007669"/>
    <property type="project" value="UniProtKB-KW"/>
</dbReference>
<dbReference type="GO" id="GO:0005506">
    <property type="term" value="F:iron ion binding"/>
    <property type="evidence" value="ECO:0007669"/>
    <property type="project" value="InterPro"/>
</dbReference>
<dbReference type="RefSeq" id="XP_007763981.1">
    <property type="nucleotide sequence ID" value="XM_007765791.1"/>
</dbReference>
<dbReference type="EMBL" id="JH711574">
    <property type="protein sequence ID" value="EIW84793.1"/>
    <property type="molecule type" value="Genomic_DNA"/>
</dbReference>
<evidence type="ECO:0000256" key="6">
    <source>
        <dbReference type="ARBA" id="ARBA00022723"/>
    </source>
</evidence>
<evidence type="ECO:0000256" key="3">
    <source>
        <dbReference type="ARBA" id="ARBA00010617"/>
    </source>
</evidence>
<dbReference type="AlphaFoldDB" id="A0A5M3N049"/>
<gene>
    <name evidence="12" type="ORF">CONPUDRAFT_42439</name>
</gene>